<dbReference type="InParanoid" id="A0A6J2XZD2"/>
<keyword evidence="9" id="KW-1185">Reference proteome</keyword>
<dbReference type="AlphaFoldDB" id="A0A6J2XZD2"/>
<accession>A0A6J2XZD2</accession>
<evidence type="ECO:0000256" key="8">
    <source>
        <dbReference type="SAM" id="MobiDB-lite"/>
    </source>
</evidence>
<dbReference type="InterPro" id="IPR019532">
    <property type="entry name" value="Nucl_RNA-splicing_assoc_SR-25"/>
</dbReference>
<keyword evidence="6" id="KW-0508">mRNA splicing</keyword>
<proteinExistence type="inferred from homology"/>
<gene>
    <name evidence="10" type="primary">LOC115882478</name>
</gene>
<evidence type="ECO:0000256" key="6">
    <source>
        <dbReference type="ARBA" id="ARBA00023187"/>
    </source>
</evidence>
<comment type="subcellular location">
    <subcellularLocation>
        <location evidence="1">Nucleus speckle</location>
    </subcellularLocation>
    <subcellularLocation>
        <location evidence="2">Nucleus</location>
        <location evidence="2">Nucleolus</location>
    </subcellularLocation>
</comment>
<dbReference type="GO" id="GO:0006397">
    <property type="term" value="P:mRNA processing"/>
    <property type="evidence" value="ECO:0007669"/>
    <property type="project" value="UniProtKB-KW"/>
</dbReference>
<sequence length="122" mass="14327">MGKSKATANSVRRVYYEDTEQSKTNKKLKKNEDKVDNESNDIPLELMEKSKTMAPMRKEDWEKQQNVVRRVFCEDTGRYRLIKGDGEVLEEIVSKDKHIEINKQATKGDGEYFQKKLKQNIK</sequence>
<keyword evidence="7" id="KW-0539">Nucleus</keyword>
<dbReference type="GO" id="GO:0016607">
    <property type="term" value="C:nuclear speck"/>
    <property type="evidence" value="ECO:0007669"/>
    <property type="project" value="UniProtKB-SubCell"/>
</dbReference>
<name>A0A6J2XZD2_SITOR</name>
<dbReference type="Proteomes" id="UP000504635">
    <property type="component" value="Unplaced"/>
</dbReference>
<protein>
    <recommendedName>
        <fullName evidence="4">ADP-ribosylation factor-like protein 6-interacting protein 4</fullName>
    </recommendedName>
</protein>
<dbReference type="GeneID" id="115882478"/>
<evidence type="ECO:0000313" key="10">
    <source>
        <dbReference type="RefSeq" id="XP_030756411.1"/>
    </source>
</evidence>
<feature type="region of interest" description="Disordered" evidence="8">
    <location>
        <begin position="1"/>
        <end position="40"/>
    </location>
</feature>
<reference evidence="10" key="1">
    <citation type="submission" date="2025-08" db="UniProtKB">
        <authorList>
            <consortium name="RefSeq"/>
        </authorList>
    </citation>
    <scope>IDENTIFICATION</scope>
    <source>
        <tissue evidence="10">Gonads</tissue>
    </source>
</reference>
<evidence type="ECO:0000256" key="4">
    <source>
        <dbReference type="ARBA" id="ARBA00017993"/>
    </source>
</evidence>
<dbReference type="RefSeq" id="XP_030756411.1">
    <property type="nucleotide sequence ID" value="XM_030900551.1"/>
</dbReference>
<evidence type="ECO:0000313" key="9">
    <source>
        <dbReference type="Proteomes" id="UP000504635"/>
    </source>
</evidence>
<organism evidence="9 10">
    <name type="scientific">Sitophilus oryzae</name>
    <name type="common">Rice weevil</name>
    <name type="synonym">Curculio oryzae</name>
    <dbReference type="NCBI Taxonomy" id="7048"/>
    <lineage>
        <taxon>Eukaryota</taxon>
        <taxon>Metazoa</taxon>
        <taxon>Ecdysozoa</taxon>
        <taxon>Arthropoda</taxon>
        <taxon>Hexapoda</taxon>
        <taxon>Insecta</taxon>
        <taxon>Pterygota</taxon>
        <taxon>Neoptera</taxon>
        <taxon>Endopterygota</taxon>
        <taxon>Coleoptera</taxon>
        <taxon>Polyphaga</taxon>
        <taxon>Cucujiformia</taxon>
        <taxon>Curculionidae</taxon>
        <taxon>Dryophthorinae</taxon>
        <taxon>Sitophilus</taxon>
    </lineage>
</organism>
<evidence type="ECO:0000256" key="2">
    <source>
        <dbReference type="ARBA" id="ARBA00004604"/>
    </source>
</evidence>
<evidence type="ECO:0000256" key="7">
    <source>
        <dbReference type="ARBA" id="ARBA00023242"/>
    </source>
</evidence>
<feature type="compositionally biased region" description="Basic and acidic residues" evidence="8">
    <location>
        <begin position="14"/>
        <end position="23"/>
    </location>
</feature>
<dbReference type="GO" id="GO:0008380">
    <property type="term" value="P:RNA splicing"/>
    <property type="evidence" value="ECO:0007669"/>
    <property type="project" value="UniProtKB-KW"/>
</dbReference>
<dbReference type="OrthoDB" id="48562at2759"/>
<dbReference type="GO" id="GO:0005730">
    <property type="term" value="C:nucleolus"/>
    <property type="evidence" value="ECO:0007669"/>
    <property type="project" value="UniProtKB-SubCell"/>
</dbReference>
<keyword evidence="5" id="KW-0507">mRNA processing</keyword>
<evidence type="ECO:0000256" key="1">
    <source>
        <dbReference type="ARBA" id="ARBA00004324"/>
    </source>
</evidence>
<evidence type="ECO:0000256" key="3">
    <source>
        <dbReference type="ARBA" id="ARBA00006852"/>
    </source>
</evidence>
<dbReference type="KEGG" id="soy:115882478"/>
<feature type="compositionally biased region" description="Polar residues" evidence="8">
    <location>
        <begin position="1"/>
        <end position="10"/>
    </location>
</feature>
<evidence type="ECO:0000256" key="5">
    <source>
        <dbReference type="ARBA" id="ARBA00022664"/>
    </source>
</evidence>
<dbReference type="Pfam" id="PF10500">
    <property type="entry name" value="SR-25"/>
    <property type="match status" value="1"/>
</dbReference>
<comment type="similarity">
    <text evidence="3">Belongs to the ARL6IP4 family.</text>
</comment>